<dbReference type="PANTHER" id="PTHR45904:SF2">
    <property type="entry name" value="TRNA (URACIL-5-)-METHYLTRANSFERASE HOMOLOG A"/>
    <property type="match status" value="1"/>
</dbReference>
<dbReference type="AlphaFoldDB" id="A0A1C7NB52"/>
<sequence length="563" mass="64119">MLKSLNFLQRIIPQYAQTASTVVPSEHVIHRVKILNLPPHEMGSIKKLLQRLDLNQRYKKAPKWDYAYLNFETEEAAKAAIDKLKGVEFKKRLLTTEYIKVDQKVLHARFEAKKKVQEEKAIVEADTRLPAERLADQVTPLYKIPYSEQVAKKHKLGHRFLNTLRKKLNTLPELSEAGRAQIAWTNNQKNVDYTVEDIIQSPLINGYRTKCEFTIGKDLTGEKTVGFLLGLYREGCTAVLDPEQCLHVSDTAKQIAKAMEDYVKDSKYDVYDRIAKTGVWRSIMTKTQKTGDNMILIQMKAFELTGDQLEQERQSLVAYWSRLKEEGKINTTTLLLQIWNGDSNCITDKGETEVLIGDGYVHEEILGCRFRVSNNAFFQVNTPTTELLYAKCAEWCNFNQNKKTTLLDLCCGTGTIGIIMARSVDRVISIEMVPEAIVDAKANAFINGITNIQHYTGKVEENIDIITNENNEQVLAILDPPRSGVHSSVIRAVRESEKIQKVIFISCDAKQAMQNFIGLCRPTSNRFKGLPFKPSRAISIDLFPHTNHSELMIEFTRIDKEIN</sequence>
<keyword evidence="3 4" id="KW-0949">S-adenosyl-L-methionine</keyword>
<name>A0A1C7NB52_9FUNG</name>
<dbReference type="PROSITE" id="PS51687">
    <property type="entry name" value="SAM_MT_RNA_M5U"/>
    <property type="match status" value="1"/>
</dbReference>
<dbReference type="GO" id="GO:0006396">
    <property type="term" value="P:RNA processing"/>
    <property type="evidence" value="ECO:0007669"/>
    <property type="project" value="InterPro"/>
</dbReference>
<dbReference type="InterPro" id="IPR029063">
    <property type="entry name" value="SAM-dependent_MTases_sf"/>
</dbReference>
<accession>A0A1C7NB52</accession>
<dbReference type="EMBL" id="LUGH01000306">
    <property type="protein sequence ID" value="OBZ86355.1"/>
    <property type="molecule type" value="Genomic_DNA"/>
</dbReference>
<evidence type="ECO:0000313" key="5">
    <source>
        <dbReference type="EMBL" id="OBZ86355.1"/>
    </source>
</evidence>
<feature type="binding site" evidence="4">
    <location>
        <position position="479"/>
    </location>
    <ligand>
        <name>S-adenosyl-L-methionine</name>
        <dbReference type="ChEBI" id="CHEBI:59789"/>
    </ligand>
</feature>
<dbReference type="Proteomes" id="UP000093000">
    <property type="component" value="Unassembled WGS sequence"/>
</dbReference>
<dbReference type="CDD" id="cd02440">
    <property type="entry name" value="AdoMet_MTases"/>
    <property type="match status" value="1"/>
</dbReference>
<dbReference type="GO" id="GO:0003723">
    <property type="term" value="F:RNA binding"/>
    <property type="evidence" value="ECO:0007669"/>
    <property type="project" value="TreeGrafter"/>
</dbReference>
<feature type="binding site" evidence="4">
    <location>
        <position position="431"/>
    </location>
    <ligand>
        <name>S-adenosyl-L-methionine</name>
        <dbReference type="ChEBI" id="CHEBI:59789"/>
    </ligand>
</feature>
<comment type="similarity">
    <text evidence="4">Belongs to the class I-like SAM-binding methyltransferase superfamily. RNA M5U methyltransferase family.</text>
</comment>
<reference evidence="5 6" key="1">
    <citation type="submission" date="2016-03" db="EMBL/GenBank/DDBJ databases">
        <title>Choanephora cucurbitarum.</title>
        <authorList>
            <person name="Min B."/>
            <person name="Park H."/>
            <person name="Park J.-H."/>
            <person name="Shin H.-D."/>
            <person name="Choi I.-G."/>
        </authorList>
    </citation>
    <scope>NUCLEOTIDE SEQUENCE [LARGE SCALE GENOMIC DNA]</scope>
    <source>
        <strain evidence="5 6">KUS-F28377</strain>
    </source>
</reference>
<keyword evidence="1 4" id="KW-0489">Methyltransferase</keyword>
<gene>
    <name evidence="5" type="primary">TRMT2A_0</name>
    <name evidence="5" type="ORF">A0J61_05592</name>
</gene>
<evidence type="ECO:0000256" key="4">
    <source>
        <dbReference type="PROSITE-ProRule" id="PRU01024"/>
    </source>
</evidence>
<keyword evidence="6" id="KW-1185">Reference proteome</keyword>
<dbReference type="SUPFAM" id="SSF53335">
    <property type="entry name" value="S-adenosyl-L-methionine-dependent methyltransferases"/>
    <property type="match status" value="1"/>
</dbReference>
<feature type="binding site" evidence="4">
    <location>
        <position position="379"/>
    </location>
    <ligand>
        <name>S-adenosyl-L-methionine</name>
        <dbReference type="ChEBI" id="CHEBI:59789"/>
    </ligand>
</feature>
<organism evidence="5 6">
    <name type="scientific">Choanephora cucurbitarum</name>
    <dbReference type="NCBI Taxonomy" id="101091"/>
    <lineage>
        <taxon>Eukaryota</taxon>
        <taxon>Fungi</taxon>
        <taxon>Fungi incertae sedis</taxon>
        <taxon>Mucoromycota</taxon>
        <taxon>Mucoromycotina</taxon>
        <taxon>Mucoromycetes</taxon>
        <taxon>Mucorales</taxon>
        <taxon>Mucorineae</taxon>
        <taxon>Choanephoraceae</taxon>
        <taxon>Choanephoroideae</taxon>
        <taxon>Choanephora</taxon>
    </lineage>
</organism>
<dbReference type="GO" id="GO:0032259">
    <property type="term" value="P:methylation"/>
    <property type="evidence" value="ECO:0007669"/>
    <property type="project" value="UniProtKB-KW"/>
</dbReference>
<dbReference type="OrthoDB" id="10250660at2759"/>
<dbReference type="PANTHER" id="PTHR45904">
    <property type="entry name" value="TRNA (URACIL-5-)-METHYLTRANSFERASE"/>
    <property type="match status" value="1"/>
</dbReference>
<dbReference type="FunCoup" id="A0A1C7NB52">
    <property type="interactions" value="129"/>
</dbReference>
<dbReference type="InterPro" id="IPR012677">
    <property type="entry name" value="Nucleotide-bd_a/b_plait_sf"/>
</dbReference>
<keyword evidence="2 4" id="KW-0808">Transferase</keyword>
<dbReference type="InterPro" id="IPR045850">
    <property type="entry name" value="TRM2_met"/>
</dbReference>
<proteinExistence type="inferred from homology"/>
<dbReference type="Gene3D" id="2.40.50.1070">
    <property type="match status" value="1"/>
</dbReference>
<evidence type="ECO:0000256" key="1">
    <source>
        <dbReference type="ARBA" id="ARBA00022603"/>
    </source>
</evidence>
<dbReference type="Pfam" id="PF05958">
    <property type="entry name" value="tRNA_U5-meth_tr"/>
    <property type="match status" value="1"/>
</dbReference>
<feature type="active site" description="Nucleophile" evidence="4">
    <location>
        <position position="507"/>
    </location>
</feature>
<comment type="caution">
    <text evidence="5">The sequence shown here is derived from an EMBL/GenBank/DDBJ whole genome shotgun (WGS) entry which is preliminary data.</text>
</comment>
<dbReference type="InterPro" id="IPR010280">
    <property type="entry name" value="U5_MeTrfase_fam"/>
</dbReference>
<dbReference type="Gene3D" id="3.40.50.150">
    <property type="entry name" value="Vaccinia Virus protein VP39"/>
    <property type="match status" value="1"/>
</dbReference>
<evidence type="ECO:0000313" key="6">
    <source>
        <dbReference type="Proteomes" id="UP000093000"/>
    </source>
</evidence>
<dbReference type="InParanoid" id="A0A1C7NB52"/>
<evidence type="ECO:0000256" key="2">
    <source>
        <dbReference type="ARBA" id="ARBA00022679"/>
    </source>
</evidence>
<dbReference type="InterPro" id="IPR035979">
    <property type="entry name" value="RBD_domain_sf"/>
</dbReference>
<dbReference type="GO" id="GO:0008173">
    <property type="term" value="F:RNA methyltransferase activity"/>
    <property type="evidence" value="ECO:0007669"/>
    <property type="project" value="InterPro"/>
</dbReference>
<dbReference type="STRING" id="101091.A0A1C7NB52"/>
<protein>
    <submittedName>
        <fullName evidence="5">tRNA (Uracil-5-)-methyltransferase A</fullName>
    </submittedName>
</protein>
<evidence type="ECO:0000256" key="3">
    <source>
        <dbReference type="ARBA" id="ARBA00022691"/>
    </source>
</evidence>
<dbReference type="Gene3D" id="3.30.70.330">
    <property type="match status" value="1"/>
</dbReference>
<dbReference type="SUPFAM" id="SSF54928">
    <property type="entry name" value="RNA-binding domain, RBD"/>
    <property type="match status" value="1"/>
</dbReference>
<comment type="caution">
    <text evidence="4">Lacks conserved residue(s) required for the propagation of feature annotation.</text>
</comment>